<proteinExistence type="predicted"/>
<dbReference type="PANTHER" id="PTHR13016:SF0">
    <property type="entry name" value="AMME SYNDROME CANDIDATE GENE 1 PROTEIN"/>
    <property type="match status" value="1"/>
</dbReference>
<sequence length="236" mass="24678">MEPNLGPVLTALARSAVATSFGPHPPGAAALLGDARFTRAHDAAGSVADSPVTAGLNTDAVSTAAPPDLAERAATFVTLERDGRLRGCIGTLVALRPLGIDVVRNARLAARDPRMAPVRPEEVPGLAVTVAVLGPSEPVEARDFPALLAALRPGEDGLTLEDAEGRRATFLPAVWRHAGGPHRFVAALLRKGGWPKELWSGDLRPAPWPDGLRAERYTATEYRASPAAPPASPPRS</sequence>
<dbReference type="EMBL" id="JBHSYS010000001">
    <property type="protein sequence ID" value="MFC6956723.1"/>
    <property type="molecule type" value="Genomic_DNA"/>
</dbReference>
<evidence type="ECO:0000313" key="2">
    <source>
        <dbReference type="EMBL" id="MFC6956723.1"/>
    </source>
</evidence>
<evidence type="ECO:0000313" key="3">
    <source>
        <dbReference type="Proteomes" id="UP001596470"/>
    </source>
</evidence>
<dbReference type="NCBIfam" id="TIGR04335">
    <property type="entry name" value="AmmeMemoSam_A"/>
    <property type="match status" value="1"/>
</dbReference>
<dbReference type="SUPFAM" id="SSF143447">
    <property type="entry name" value="AMMECR1-like"/>
    <property type="match status" value="1"/>
</dbReference>
<comment type="caution">
    <text evidence="2">The sequence shown here is derived from an EMBL/GenBank/DDBJ whole genome shotgun (WGS) entry which is preliminary data.</text>
</comment>
<organism evidence="2 3">
    <name type="scientific">Glycomyces mayteni</name>
    <dbReference type="NCBI Taxonomy" id="543887"/>
    <lineage>
        <taxon>Bacteria</taxon>
        <taxon>Bacillati</taxon>
        <taxon>Actinomycetota</taxon>
        <taxon>Actinomycetes</taxon>
        <taxon>Glycomycetales</taxon>
        <taxon>Glycomycetaceae</taxon>
        <taxon>Glycomyces</taxon>
    </lineage>
</organism>
<dbReference type="Proteomes" id="UP001596470">
    <property type="component" value="Unassembled WGS sequence"/>
</dbReference>
<dbReference type="Gene3D" id="3.30.700.20">
    <property type="entry name" value="Hypothetical protein ph0010, domain 1"/>
    <property type="match status" value="1"/>
</dbReference>
<keyword evidence="3" id="KW-1185">Reference proteome</keyword>
<dbReference type="RefSeq" id="WP_382355136.1">
    <property type="nucleotide sequence ID" value="NZ_JBHMBP010000004.1"/>
</dbReference>
<gene>
    <name evidence="2" type="primary">amrA</name>
    <name evidence="2" type="ORF">ACFQS3_05890</name>
</gene>
<dbReference type="PROSITE" id="PS51112">
    <property type="entry name" value="AMMECR1"/>
    <property type="match status" value="1"/>
</dbReference>
<dbReference type="InterPro" id="IPR023473">
    <property type="entry name" value="AMMECR1"/>
</dbReference>
<dbReference type="Pfam" id="PF01871">
    <property type="entry name" value="AMMECR1"/>
    <property type="match status" value="1"/>
</dbReference>
<dbReference type="Gene3D" id="3.30.1490.150">
    <property type="entry name" value="Hypothetical protein ph0010, domain 2"/>
    <property type="match status" value="1"/>
</dbReference>
<feature type="domain" description="AMMECR1" evidence="1">
    <location>
        <begin position="26"/>
        <end position="233"/>
    </location>
</feature>
<protein>
    <submittedName>
        <fullName evidence="2">AmmeMemoRadiSam system protein A</fullName>
    </submittedName>
</protein>
<dbReference type="InterPro" id="IPR002733">
    <property type="entry name" value="AMMECR1_domain"/>
</dbReference>
<dbReference type="InterPro" id="IPR027485">
    <property type="entry name" value="AMMECR1_N"/>
</dbReference>
<dbReference type="InterPro" id="IPR036071">
    <property type="entry name" value="AMMECR1_dom_sf"/>
</dbReference>
<dbReference type="InterPro" id="IPR027623">
    <property type="entry name" value="AmmeMemoSam_A"/>
</dbReference>
<reference evidence="3" key="1">
    <citation type="journal article" date="2019" name="Int. J. Syst. Evol. Microbiol.">
        <title>The Global Catalogue of Microorganisms (GCM) 10K type strain sequencing project: providing services to taxonomists for standard genome sequencing and annotation.</title>
        <authorList>
            <consortium name="The Broad Institute Genomics Platform"/>
            <consortium name="The Broad Institute Genome Sequencing Center for Infectious Disease"/>
            <person name="Wu L."/>
            <person name="Ma J."/>
        </authorList>
    </citation>
    <scope>NUCLEOTIDE SEQUENCE [LARGE SCALE GENOMIC DNA]</scope>
    <source>
        <strain evidence="3">KACC 12634</strain>
    </source>
</reference>
<name>A0ABW2D6F2_9ACTN</name>
<dbReference type="PANTHER" id="PTHR13016">
    <property type="entry name" value="AMMECR1 HOMOLOG"/>
    <property type="match status" value="1"/>
</dbReference>
<evidence type="ECO:0000259" key="1">
    <source>
        <dbReference type="PROSITE" id="PS51112"/>
    </source>
</evidence>
<accession>A0ABW2D6F2</accession>